<dbReference type="GO" id="GO:0016491">
    <property type="term" value="F:oxidoreductase activity"/>
    <property type="evidence" value="ECO:0007669"/>
    <property type="project" value="UniProtKB-KW"/>
</dbReference>
<proteinExistence type="inferred from homology"/>
<accession>A0A6N8CMK6</accession>
<dbReference type="PANTHER" id="PTHR43673">
    <property type="entry name" value="NAD(P)H NITROREDUCTASE YDGI-RELATED"/>
    <property type="match status" value="1"/>
</dbReference>
<dbReference type="Proteomes" id="UP000440978">
    <property type="component" value="Unassembled WGS sequence"/>
</dbReference>
<keyword evidence="5" id="KW-1185">Reference proteome</keyword>
<dbReference type="RefSeq" id="WP_155216213.1">
    <property type="nucleotide sequence ID" value="NZ_WNHB01000002.1"/>
</dbReference>
<dbReference type="PANTHER" id="PTHR43673:SF10">
    <property type="entry name" value="NADH DEHYDROGENASE_NAD(P)H NITROREDUCTASE XCC3605-RELATED"/>
    <property type="match status" value="1"/>
</dbReference>
<evidence type="ECO:0000256" key="1">
    <source>
        <dbReference type="ARBA" id="ARBA00007118"/>
    </source>
</evidence>
<dbReference type="InterPro" id="IPR029479">
    <property type="entry name" value="Nitroreductase"/>
</dbReference>
<name>A0A6N8CMK6_9BACI</name>
<dbReference type="Pfam" id="PF00881">
    <property type="entry name" value="Nitroreductase"/>
    <property type="match status" value="1"/>
</dbReference>
<dbReference type="EMBL" id="WNHB01000002">
    <property type="protein sequence ID" value="MTT30740.1"/>
    <property type="molecule type" value="Genomic_DNA"/>
</dbReference>
<reference evidence="4 5" key="1">
    <citation type="submission" date="2019-11" db="EMBL/GenBank/DDBJ databases">
        <title>Terrilactibacillus tamarindus sp. nov. BCM23-1 isolated from bark of Tamarindus indica.</title>
        <authorList>
            <person name="Kingkaew E."/>
            <person name="Tanasupawat S."/>
        </authorList>
    </citation>
    <scope>NUCLEOTIDE SEQUENCE [LARGE SCALE GENOMIC DNA]</scope>
    <source>
        <strain evidence="4 5">BCM23-1</strain>
    </source>
</reference>
<comment type="similarity">
    <text evidence="1">Belongs to the nitroreductase family.</text>
</comment>
<dbReference type="OrthoDB" id="9804207at2"/>
<dbReference type="SUPFAM" id="SSF55469">
    <property type="entry name" value="FMN-dependent nitroreductase-like"/>
    <property type="match status" value="1"/>
</dbReference>
<dbReference type="Gene3D" id="3.40.109.10">
    <property type="entry name" value="NADH Oxidase"/>
    <property type="match status" value="1"/>
</dbReference>
<organism evidence="4 5">
    <name type="scientific">Terrilactibacillus tamarindi</name>
    <dbReference type="NCBI Taxonomy" id="2599694"/>
    <lineage>
        <taxon>Bacteria</taxon>
        <taxon>Bacillati</taxon>
        <taxon>Bacillota</taxon>
        <taxon>Bacilli</taxon>
        <taxon>Bacillales</taxon>
        <taxon>Bacillaceae</taxon>
        <taxon>Terrilactibacillus</taxon>
    </lineage>
</organism>
<evidence type="ECO:0000259" key="3">
    <source>
        <dbReference type="Pfam" id="PF00881"/>
    </source>
</evidence>
<dbReference type="AlphaFoldDB" id="A0A6N8CMK6"/>
<evidence type="ECO:0000256" key="2">
    <source>
        <dbReference type="ARBA" id="ARBA00023002"/>
    </source>
</evidence>
<dbReference type="InterPro" id="IPR000415">
    <property type="entry name" value="Nitroreductase-like"/>
</dbReference>
<keyword evidence="2" id="KW-0560">Oxidoreductase</keyword>
<feature type="domain" description="Nitroreductase" evidence="3">
    <location>
        <begin position="7"/>
        <end position="58"/>
    </location>
</feature>
<protein>
    <submittedName>
        <fullName evidence="4">Nitroreductase</fullName>
    </submittedName>
</protein>
<gene>
    <name evidence="4" type="ORF">GMB86_01765</name>
</gene>
<sequence>MNVLEAIQNRREVTNFQDKKIPEETLEKVLEAAFLSPSGNHLPSREFILTVKRETMDQLVHTTPFVPWLREAAAAIVVTGRPEISKYWLQDASIACGFIWLSAVEQGLGAAFGAVYHSEDPNESKKRESFVRKQLLILDDRRIVAIMGLGYPKGEPKPKKLLSRNEIIRYDHF</sequence>
<comment type="caution">
    <text evidence="4">The sequence shown here is derived from an EMBL/GenBank/DDBJ whole genome shotgun (WGS) entry which is preliminary data.</text>
</comment>
<evidence type="ECO:0000313" key="5">
    <source>
        <dbReference type="Proteomes" id="UP000440978"/>
    </source>
</evidence>
<evidence type="ECO:0000313" key="4">
    <source>
        <dbReference type="EMBL" id="MTT30740.1"/>
    </source>
</evidence>